<protein>
    <recommendedName>
        <fullName evidence="4">Sushi domain-containing protein</fullName>
    </recommendedName>
</protein>
<dbReference type="KEGG" id="tut:107365675"/>
<gene>
    <name evidence="5" type="primary">107365675</name>
</gene>
<evidence type="ECO:0000313" key="5">
    <source>
        <dbReference type="EnsemblMetazoa" id="tetur15g03790.1"/>
    </source>
</evidence>
<dbReference type="SUPFAM" id="SSF57535">
    <property type="entry name" value="Complement control module/SCR domain"/>
    <property type="match status" value="1"/>
</dbReference>
<dbReference type="OMA" id="PACSIHN"/>
<dbReference type="InterPro" id="IPR000436">
    <property type="entry name" value="Sushi_SCR_CCP_dom"/>
</dbReference>
<dbReference type="InterPro" id="IPR013783">
    <property type="entry name" value="Ig-like_fold"/>
</dbReference>
<evidence type="ECO:0000259" key="4">
    <source>
        <dbReference type="PROSITE" id="PS50923"/>
    </source>
</evidence>
<reference evidence="5" key="2">
    <citation type="submission" date="2015-06" db="UniProtKB">
        <authorList>
            <consortium name="EnsemblMetazoa"/>
        </authorList>
    </citation>
    <scope>IDENTIFICATION</scope>
</reference>
<dbReference type="AlphaFoldDB" id="T1KN31"/>
<dbReference type="Proteomes" id="UP000015104">
    <property type="component" value="Unassembled WGS sequence"/>
</dbReference>
<dbReference type="HOGENOM" id="CLU_781495_0_0_1"/>
<dbReference type="Gene3D" id="2.10.70.10">
    <property type="entry name" value="Complement Module, domain 1"/>
    <property type="match status" value="1"/>
</dbReference>
<sequence length="355" mass="39683">MIILFFILIYSATHFNVINGLVVTEISFLSSNGRNDYVLTGEGFTITCSYLLGKENEILKSIEILQNGLQVYEFNFETNETRIDGLLKGAVDLTKSSSSHIYVKNATIAMHGNYTCKVKSQISCRSQSSNLIVINDACKDSDWSFRTNMIHCLEIIELECSGMFPKPSPSCGVYEQTTGQLITAEPFTKIKLQPDGTYDLSMSHRYIAEDYRDRKGSFLFRCILSVIGTSWTRVINSKLFSRRDCPEPSTIANGFYTVSQRKSCWDTPTEGSIATYSCSSNYTLSGDGILVCVDGTWRQVYGHHQNLSENDINLTKLQFLPVSDTQLPTCNISSISSLAVSLIILVTIIHLNHLL</sequence>
<evidence type="ECO:0000256" key="2">
    <source>
        <dbReference type="PROSITE-ProRule" id="PRU00302"/>
    </source>
</evidence>
<accession>T1KN31</accession>
<evidence type="ECO:0000256" key="1">
    <source>
        <dbReference type="ARBA" id="ARBA00023157"/>
    </source>
</evidence>
<dbReference type="CDD" id="cd00033">
    <property type="entry name" value="CCP"/>
    <property type="match status" value="1"/>
</dbReference>
<dbReference type="Pfam" id="PF00084">
    <property type="entry name" value="Sushi"/>
    <property type="match status" value="1"/>
</dbReference>
<dbReference type="InterPro" id="IPR035976">
    <property type="entry name" value="Sushi/SCR/CCP_sf"/>
</dbReference>
<feature type="signal peptide" evidence="3">
    <location>
        <begin position="1"/>
        <end position="20"/>
    </location>
</feature>
<keyword evidence="6" id="KW-1185">Reference proteome</keyword>
<proteinExistence type="predicted"/>
<name>T1KN31_TETUR</name>
<keyword evidence="2" id="KW-0768">Sushi</keyword>
<organism evidence="5 6">
    <name type="scientific">Tetranychus urticae</name>
    <name type="common">Two-spotted spider mite</name>
    <dbReference type="NCBI Taxonomy" id="32264"/>
    <lineage>
        <taxon>Eukaryota</taxon>
        <taxon>Metazoa</taxon>
        <taxon>Ecdysozoa</taxon>
        <taxon>Arthropoda</taxon>
        <taxon>Chelicerata</taxon>
        <taxon>Arachnida</taxon>
        <taxon>Acari</taxon>
        <taxon>Acariformes</taxon>
        <taxon>Trombidiformes</taxon>
        <taxon>Prostigmata</taxon>
        <taxon>Eleutherengona</taxon>
        <taxon>Raphignathae</taxon>
        <taxon>Tetranychoidea</taxon>
        <taxon>Tetranychidae</taxon>
        <taxon>Tetranychus</taxon>
    </lineage>
</organism>
<evidence type="ECO:0000313" key="6">
    <source>
        <dbReference type="Proteomes" id="UP000015104"/>
    </source>
</evidence>
<dbReference type="EnsemblMetazoa" id="tetur15g03790.1">
    <property type="protein sequence ID" value="tetur15g03790.1"/>
    <property type="gene ID" value="tetur15g03790"/>
</dbReference>
<dbReference type="OrthoDB" id="9984531at2759"/>
<reference evidence="6" key="1">
    <citation type="submission" date="2011-08" db="EMBL/GenBank/DDBJ databases">
        <authorList>
            <person name="Rombauts S."/>
        </authorList>
    </citation>
    <scope>NUCLEOTIDE SEQUENCE</scope>
    <source>
        <strain evidence="6">London</strain>
    </source>
</reference>
<dbReference type="PROSITE" id="PS50923">
    <property type="entry name" value="SUSHI"/>
    <property type="match status" value="1"/>
</dbReference>
<keyword evidence="1" id="KW-1015">Disulfide bond</keyword>
<evidence type="ECO:0000256" key="3">
    <source>
        <dbReference type="SAM" id="SignalP"/>
    </source>
</evidence>
<feature type="domain" description="Sushi" evidence="4">
    <location>
        <begin position="243"/>
        <end position="306"/>
    </location>
</feature>
<comment type="caution">
    <text evidence="2">Lacks conserved residue(s) required for the propagation of feature annotation.</text>
</comment>
<dbReference type="SMART" id="SM00032">
    <property type="entry name" value="CCP"/>
    <property type="match status" value="1"/>
</dbReference>
<feature type="chain" id="PRO_5004581515" description="Sushi domain-containing protein" evidence="3">
    <location>
        <begin position="21"/>
        <end position="355"/>
    </location>
</feature>
<dbReference type="Gene3D" id="2.60.40.10">
    <property type="entry name" value="Immunoglobulins"/>
    <property type="match status" value="1"/>
</dbReference>
<keyword evidence="3" id="KW-0732">Signal</keyword>
<dbReference type="EMBL" id="CAEY01000249">
    <property type="status" value="NOT_ANNOTATED_CDS"/>
    <property type="molecule type" value="Genomic_DNA"/>
</dbReference>